<dbReference type="AlphaFoldDB" id="A0A1I1NLS6"/>
<dbReference type="InterPro" id="IPR036390">
    <property type="entry name" value="WH_DNA-bd_sf"/>
</dbReference>
<gene>
    <name evidence="4" type="ORF">SAMN04487987_102411</name>
</gene>
<dbReference type="SUPFAM" id="SSF46785">
    <property type="entry name" value="Winged helix' DNA-binding domain"/>
    <property type="match status" value="1"/>
</dbReference>
<evidence type="ECO:0000256" key="1">
    <source>
        <dbReference type="ARBA" id="ARBA00023015"/>
    </source>
</evidence>
<protein>
    <recommendedName>
        <fullName evidence="6">DNA-binding transcriptional regulator GbsR, MarR family</fullName>
    </recommendedName>
</protein>
<evidence type="ECO:0000256" key="3">
    <source>
        <dbReference type="ARBA" id="ARBA00023163"/>
    </source>
</evidence>
<name>A0A1I1NLS6_9FLAO</name>
<dbReference type="PANTHER" id="PTHR38465">
    <property type="entry name" value="HTH-TYPE TRANSCRIPTIONAL REGULATOR MJ1563-RELATED"/>
    <property type="match status" value="1"/>
</dbReference>
<dbReference type="GO" id="GO:0003677">
    <property type="term" value="F:DNA binding"/>
    <property type="evidence" value="ECO:0007669"/>
    <property type="project" value="UniProtKB-KW"/>
</dbReference>
<evidence type="ECO:0000313" key="4">
    <source>
        <dbReference type="EMBL" id="SFC98621.1"/>
    </source>
</evidence>
<dbReference type="EMBL" id="FOMI01000002">
    <property type="protein sequence ID" value="SFC98621.1"/>
    <property type="molecule type" value="Genomic_DNA"/>
</dbReference>
<sequence>MFAENFTVHEQYIQYNGIKIVNMKKDSCQKKMSLVEKLGVHLEAREKLAPVAARILSYIILTGKRGATFEDMVSVLCASKSTISTHLNHLQDLNKIEYFTKTGDRKKYFIIDKNTIIQHVDRMISHWDEERAIHLEIKAYKETQNELKIENNDEKFDLSFHNDYVKFVDEATASVKELREKLISNKFHI</sequence>
<keyword evidence="3" id="KW-0804">Transcription</keyword>
<accession>A0A1I1NLS6</accession>
<keyword evidence="5" id="KW-1185">Reference proteome</keyword>
<dbReference type="STRING" id="870482.SAMN04487987_102411"/>
<evidence type="ECO:0000256" key="2">
    <source>
        <dbReference type="ARBA" id="ARBA00023125"/>
    </source>
</evidence>
<evidence type="ECO:0000313" key="5">
    <source>
        <dbReference type="Proteomes" id="UP000199439"/>
    </source>
</evidence>
<evidence type="ECO:0008006" key="6">
    <source>
        <dbReference type="Google" id="ProtNLM"/>
    </source>
</evidence>
<organism evidence="4 5">
    <name type="scientific">Algibacter pectinivorans</name>
    <dbReference type="NCBI Taxonomy" id="870482"/>
    <lineage>
        <taxon>Bacteria</taxon>
        <taxon>Pseudomonadati</taxon>
        <taxon>Bacteroidota</taxon>
        <taxon>Flavobacteriia</taxon>
        <taxon>Flavobacteriales</taxon>
        <taxon>Flavobacteriaceae</taxon>
        <taxon>Algibacter</taxon>
    </lineage>
</organism>
<keyword evidence="2" id="KW-0238">DNA-binding</keyword>
<dbReference type="InterPro" id="IPR036388">
    <property type="entry name" value="WH-like_DNA-bd_sf"/>
</dbReference>
<dbReference type="InterPro" id="IPR052362">
    <property type="entry name" value="HTH-GbsR_regulator"/>
</dbReference>
<dbReference type="Proteomes" id="UP000199439">
    <property type="component" value="Unassembled WGS sequence"/>
</dbReference>
<dbReference type="PANTHER" id="PTHR38465:SF1">
    <property type="entry name" value="HTH-TYPE TRANSCRIPTIONAL REGULATOR MJ1563-RELATED"/>
    <property type="match status" value="1"/>
</dbReference>
<proteinExistence type="predicted"/>
<dbReference type="Gene3D" id="1.10.10.10">
    <property type="entry name" value="Winged helix-like DNA-binding domain superfamily/Winged helix DNA-binding domain"/>
    <property type="match status" value="1"/>
</dbReference>
<keyword evidence="1" id="KW-0805">Transcription regulation</keyword>
<reference evidence="5" key="1">
    <citation type="submission" date="2016-10" db="EMBL/GenBank/DDBJ databases">
        <authorList>
            <person name="Varghese N."/>
            <person name="Submissions S."/>
        </authorList>
    </citation>
    <scope>NUCLEOTIDE SEQUENCE [LARGE SCALE GENOMIC DNA]</scope>
    <source>
        <strain evidence="5">DSM 25730</strain>
    </source>
</reference>